<dbReference type="CDD" id="cd00190">
    <property type="entry name" value="Tryp_SPc"/>
    <property type="match status" value="1"/>
</dbReference>
<sequence>MKTCFWKMEKNIDKVTTHPISQDEIIEGGNSTISFYHTTESIFESEKTSPFVEIQFPEDVLPGTTGVMGETSPDESTKPDSQSESTTTVVDTLDQADTSEGTPSEDFTSIPLDEAVQFETSTIESSETTDAETLTTSFIEDNAVTTTKPGDDFSPVDESTPEIVTKPTTTSYEESTQAISSSEEKPTEIPNSWDEVKIIIHDKNVTSSLPPTSTEVSSASSASPVEGELESSTVAAAASANMSTTVIEHMSPSEQEKLLVEMLKIANYKDICGKPVYPISRIVGGLEASYGEWPWQVSLRQWRSVAFLHKCGSALVNENWAITAAHCVEGIEPDQLLLVMGEYDLGTTKEPYGHVERSVQVIAMHPKFEPRTFEYDLALLRFSEPVTFQPNIIPICIPEDDYNFLNNTGFVTGWGRLYEDGPLPTVMQKVPVPVIPNSDCEEMYKEAGYIEHIPNIFICAGYQGGKQDSCEGDSGGPMVINYKHRWRLAGIISWGIGCAVPNQPGVYTRISEFREWINKIIRF</sequence>
<dbReference type="InterPro" id="IPR018114">
    <property type="entry name" value="TRYPSIN_HIS"/>
</dbReference>
<evidence type="ECO:0000256" key="5">
    <source>
        <dbReference type="RuleBase" id="RU363034"/>
    </source>
</evidence>
<dbReference type="InterPro" id="IPR043504">
    <property type="entry name" value="Peptidase_S1_PA_chymotrypsin"/>
</dbReference>
<dbReference type="PANTHER" id="PTHR24252">
    <property type="entry name" value="ACROSIN-RELATED"/>
    <property type="match status" value="1"/>
</dbReference>
<dbReference type="SUPFAM" id="SSF50494">
    <property type="entry name" value="Trypsin-like serine proteases"/>
    <property type="match status" value="1"/>
</dbReference>
<evidence type="ECO:0000256" key="3">
    <source>
        <dbReference type="ARBA" id="ARBA00022825"/>
    </source>
</evidence>
<feature type="region of interest" description="Disordered" evidence="6">
    <location>
        <begin position="205"/>
        <end position="227"/>
    </location>
</feature>
<keyword evidence="9" id="KW-1185">Reference proteome</keyword>
<dbReference type="Proteomes" id="UP000326759">
    <property type="component" value="Unassembled WGS sequence"/>
</dbReference>
<protein>
    <submittedName>
        <fullName evidence="8">Serine proteinase stubble</fullName>
    </submittedName>
</protein>
<dbReference type="InterPro" id="IPR033116">
    <property type="entry name" value="TRYPSIN_SER"/>
</dbReference>
<dbReference type="PROSITE" id="PS50240">
    <property type="entry name" value="TRYPSIN_DOM"/>
    <property type="match status" value="1"/>
</dbReference>
<dbReference type="FunFam" id="2.40.10.10:FF:000006">
    <property type="entry name" value="Serine proteinase stubble"/>
    <property type="match status" value="1"/>
</dbReference>
<name>A0A5N5TFQ8_9CRUS</name>
<evidence type="ECO:0000256" key="2">
    <source>
        <dbReference type="ARBA" id="ARBA00022801"/>
    </source>
</evidence>
<organism evidence="8 9">
    <name type="scientific">Armadillidium nasatum</name>
    <dbReference type="NCBI Taxonomy" id="96803"/>
    <lineage>
        <taxon>Eukaryota</taxon>
        <taxon>Metazoa</taxon>
        <taxon>Ecdysozoa</taxon>
        <taxon>Arthropoda</taxon>
        <taxon>Crustacea</taxon>
        <taxon>Multicrustacea</taxon>
        <taxon>Malacostraca</taxon>
        <taxon>Eumalacostraca</taxon>
        <taxon>Peracarida</taxon>
        <taxon>Isopoda</taxon>
        <taxon>Oniscidea</taxon>
        <taxon>Crinocheta</taxon>
        <taxon>Armadillidiidae</taxon>
        <taxon>Armadillidium</taxon>
    </lineage>
</organism>
<dbReference type="PROSITE" id="PS00134">
    <property type="entry name" value="TRYPSIN_HIS"/>
    <property type="match status" value="1"/>
</dbReference>
<feature type="domain" description="Peptidase S1" evidence="7">
    <location>
        <begin position="282"/>
        <end position="522"/>
    </location>
</feature>
<evidence type="ECO:0000313" key="9">
    <source>
        <dbReference type="Proteomes" id="UP000326759"/>
    </source>
</evidence>
<evidence type="ECO:0000256" key="6">
    <source>
        <dbReference type="SAM" id="MobiDB-lite"/>
    </source>
</evidence>
<reference evidence="8 9" key="1">
    <citation type="journal article" date="2019" name="PLoS Biol.">
        <title>Sex chromosomes control vertical transmission of feminizing Wolbachia symbionts in an isopod.</title>
        <authorList>
            <person name="Becking T."/>
            <person name="Chebbi M.A."/>
            <person name="Giraud I."/>
            <person name="Moumen B."/>
            <person name="Laverre T."/>
            <person name="Caubet Y."/>
            <person name="Peccoud J."/>
            <person name="Gilbert C."/>
            <person name="Cordaux R."/>
        </authorList>
    </citation>
    <scope>NUCLEOTIDE SEQUENCE [LARGE SCALE GENOMIC DNA]</scope>
    <source>
        <strain evidence="8">ANa2</strain>
        <tissue evidence="8">Whole body excluding digestive tract and cuticle</tissue>
    </source>
</reference>
<dbReference type="PANTHER" id="PTHR24252:SF7">
    <property type="entry name" value="HYALIN"/>
    <property type="match status" value="1"/>
</dbReference>
<keyword evidence="4" id="KW-1015">Disulfide bond</keyword>
<dbReference type="InterPro" id="IPR001254">
    <property type="entry name" value="Trypsin_dom"/>
</dbReference>
<feature type="compositionally biased region" description="Polar residues" evidence="6">
    <location>
        <begin position="79"/>
        <end position="107"/>
    </location>
</feature>
<comment type="caution">
    <text evidence="8">The sequence shown here is derived from an EMBL/GenBank/DDBJ whole genome shotgun (WGS) entry which is preliminary data.</text>
</comment>
<proteinExistence type="predicted"/>
<evidence type="ECO:0000259" key="7">
    <source>
        <dbReference type="PROSITE" id="PS50240"/>
    </source>
</evidence>
<keyword evidence="3 5" id="KW-0720">Serine protease</keyword>
<dbReference type="Gene3D" id="2.40.10.10">
    <property type="entry name" value="Trypsin-like serine proteases"/>
    <property type="match status" value="1"/>
</dbReference>
<dbReference type="GO" id="GO:0004252">
    <property type="term" value="F:serine-type endopeptidase activity"/>
    <property type="evidence" value="ECO:0007669"/>
    <property type="project" value="InterPro"/>
</dbReference>
<evidence type="ECO:0000256" key="4">
    <source>
        <dbReference type="ARBA" id="ARBA00023157"/>
    </source>
</evidence>
<feature type="compositionally biased region" description="Low complexity" evidence="6">
    <location>
        <begin position="211"/>
        <end position="226"/>
    </location>
</feature>
<feature type="compositionally biased region" description="Polar residues" evidence="6">
    <location>
        <begin position="166"/>
        <end position="181"/>
    </location>
</feature>
<dbReference type="EMBL" id="SEYY01001215">
    <property type="protein sequence ID" value="KAB7505486.1"/>
    <property type="molecule type" value="Genomic_DNA"/>
</dbReference>
<evidence type="ECO:0000313" key="8">
    <source>
        <dbReference type="EMBL" id="KAB7505486.1"/>
    </source>
</evidence>
<keyword evidence="1 5" id="KW-0645">Protease</keyword>
<feature type="region of interest" description="Disordered" evidence="6">
    <location>
        <begin position="144"/>
        <end position="188"/>
    </location>
</feature>
<dbReference type="PRINTS" id="PR00722">
    <property type="entry name" value="CHYMOTRYPSIN"/>
</dbReference>
<keyword evidence="2 5" id="KW-0378">Hydrolase</keyword>
<dbReference type="SMART" id="SM00020">
    <property type="entry name" value="Tryp_SPc"/>
    <property type="match status" value="1"/>
</dbReference>
<accession>A0A5N5TFQ8</accession>
<dbReference type="InterPro" id="IPR001314">
    <property type="entry name" value="Peptidase_S1A"/>
</dbReference>
<evidence type="ECO:0000256" key="1">
    <source>
        <dbReference type="ARBA" id="ARBA00022670"/>
    </source>
</evidence>
<dbReference type="PROSITE" id="PS00135">
    <property type="entry name" value="TRYPSIN_SER"/>
    <property type="match status" value="1"/>
</dbReference>
<dbReference type="GO" id="GO:0006508">
    <property type="term" value="P:proteolysis"/>
    <property type="evidence" value="ECO:0007669"/>
    <property type="project" value="UniProtKB-KW"/>
</dbReference>
<gene>
    <name evidence="8" type="primary">Sb_2</name>
    <name evidence="8" type="ORF">Anas_07177</name>
</gene>
<dbReference type="Pfam" id="PF00089">
    <property type="entry name" value="Trypsin"/>
    <property type="match status" value="1"/>
</dbReference>
<dbReference type="OrthoDB" id="93664at2759"/>
<dbReference type="AlphaFoldDB" id="A0A5N5TFQ8"/>
<dbReference type="InterPro" id="IPR009003">
    <property type="entry name" value="Peptidase_S1_PA"/>
</dbReference>
<feature type="region of interest" description="Disordered" evidence="6">
    <location>
        <begin position="63"/>
        <end position="109"/>
    </location>
</feature>